<accession>A0A0F9H1C4</accession>
<protein>
    <submittedName>
        <fullName evidence="1">Uncharacterized protein</fullName>
    </submittedName>
</protein>
<name>A0A0F9H1C4_9ZZZZ</name>
<organism evidence="1">
    <name type="scientific">marine sediment metagenome</name>
    <dbReference type="NCBI Taxonomy" id="412755"/>
    <lineage>
        <taxon>unclassified sequences</taxon>
        <taxon>metagenomes</taxon>
        <taxon>ecological metagenomes</taxon>
    </lineage>
</organism>
<reference evidence="1" key="1">
    <citation type="journal article" date="2015" name="Nature">
        <title>Complex archaea that bridge the gap between prokaryotes and eukaryotes.</title>
        <authorList>
            <person name="Spang A."/>
            <person name="Saw J.H."/>
            <person name="Jorgensen S.L."/>
            <person name="Zaremba-Niedzwiedzka K."/>
            <person name="Martijn J."/>
            <person name="Lind A.E."/>
            <person name="van Eijk R."/>
            <person name="Schleper C."/>
            <person name="Guy L."/>
            <person name="Ettema T.J."/>
        </authorList>
    </citation>
    <scope>NUCLEOTIDE SEQUENCE</scope>
</reference>
<dbReference type="AlphaFoldDB" id="A0A0F9H1C4"/>
<dbReference type="EMBL" id="LAZR01024353">
    <property type="protein sequence ID" value="KKL75425.1"/>
    <property type="molecule type" value="Genomic_DNA"/>
</dbReference>
<evidence type="ECO:0000313" key="1">
    <source>
        <dbReference type="EMBL" id="KKL75425.1"/>
    </source>
</evidence>
<comment type="caution">
    <text evidence="1">The sequence shown here is derived from an EMBL/GenBank/DDBJ whole genome shotgun (WGS) entry which is preliminary data.</text>
</comment>
<sequence>MNIYFIFQNKVRGYDTYDSAVVIAKTAKKARETHPNQNSLDPWNKAPGLCWAESPKDVTAELIGKAKTNSEARVICSSFNAG</sequence>
<gene>
    <name evidence="1" type="ORF">LCGC14_2054960</name>
</gene>
<proteinExistence type="predicted"/>